<keyword evidence="2" id="KW-0418">Kinase</keyword>
<dbReference type="RefSeq" id="WP_235010737.1">
    <property type="nucleotide sequence ID" value="NZ_CP031311.1"/>
</dbReference>
<dbReference type="InterPro" id="IPR037997">
    <property type="entry name" value="Dgk1-like"/>
</dbReference>
<keyword evidence="1" id="KW-0472">Membrane</keyword>
<evidence type="ECO:0000256" key="1">
    <source>
        <dbReference type="SAM" id="Phobius"/>
    </source>
</evidence>
<proteinExistence type="predicted"/>
<keyword evidence="1" id="KW-0812">Transmembrane</keyword>
<feature type="transmembrane region" description="Helical" evidence="1">
    <location>
        <begin position="139"/>
        <end position="172"/>
    </location>
</feature>
<keyword evidence="3" id="KW-1185">Reference proteome</keyword>
<sequence>MSPSQSSTGVLAGVSRSEFRRRLVHASGTGLPLLYVLGLATWTQLGYVMLLASAIAATLEFFRLVVGLDWSVYDNLTRSYEQSNVAGYALFVFSITAVVLTFAPHVAVPAALMLTIGDPISGVLGTTREAGEPKRLRTLGAMFAVCLAVSLPFLLPAAGVAAGLAASVAGALGATLADGFKPVVAGYVVDDNLSIPPAASVAAGVVLAVTRAAPVFG</sequence>
<dbReference type="PANTHER" id="PTHR31303:SF1">
    <property type="entry name" value="CTP-DEPENDENT DIACYLGLYCEROL KINASE 1"/>
    <property type="match status" value="1"/>
</dbReference>
<dbReference type="Proteomes" id="UP000236740">
    <property type="component" value="Unassembled WGS sequence"/>
</dbReference>
<evidence type="ECO:0000313" key="2">
    <source>
        <dbReference type="EMBL" id="SEG03825.1"/>
    </source>
</evidence>
<dbReference type="PANTHER" id="PTHR31303">
    <property type="entry name" value="CTP-DEPENDENT DIACYLGLYCEROL KINASE 1"/>
    <property type="match status" value="1"/>
</dbReference>
<keyword evidence="1" id="KW-1133">Transmembrane helix</keyword>
<dbReference type="AlphaFoldDB" id="A0A1H5WX06"/>
<dbReference type="GeneID" id="39856562"/>
<feature type="transmembrane region" description="Helical" evidence="1">
    <location>
        <begin position="85"/>
        <end position="103"/>
    </location>
</feature>
<feature type="transmembrane region" description="Helical" evidence="1">
    <location>
        <begin position="48"/>
        <end position="73"/>
    </location>
</feature>
<protein>
    <submittedName>
        <fullName evidence="2">Dolichol kinase</fullName>
    </submittedName>
</protein>
<gene>
    <name evidence="2" type="ORF">SAMN04488133_1421</name>
</gene>
<evidence type="ECO:0000313" key="3">
    <source>
        <dbReference type="Proteomes" id="UP000236740"/>
    </source>
</evidence>
<name>A0A1H5WX06_9EURY</name>
<organism evidence="2 3">
    <name type="scientific">Halobellus limi</name>
    <dbReference type="NCBI Taxonomy" id="699433"/>
    <lineage>
        <taxon>Archaea</taxon>
        <taxon>Methanobacteriati</taxon>
        <taxon>Methanobacteriota</taxon>
        <taxon>Stenosarchaea group</taxon>
        <taxon>Halobacteria</taxon>
        <taxon>Halobacteriales</taxon>
        <taxon>Haloferacaceae</taxon>
        <taxon>Halobellus</taxon>
    </lineage>
</organism>
<dbReference type="GO" id="GO:0004143">
    <property type="term" value="F:ATP-dependent diacylglycerol kinase activity"/>
    <property type="evidence" value="ECO:0007669"/>
    <property type="project" value="InterPro"/>
</dbReference>
<reference evidence="2 3" key="1">
    <citation type="submission" date="2016-10" db="EMBL/GenBank/DDBJ databases">
        <authorList>
            <person name="de Groot N.N."/>
        </authorList>
    </citation>
    <scope>NUCLEOTIDE SEQUENCE [LARGE SCALE GENOMIC DNA]</scope>
    <source>
        <strain evidence="2 3">CGMCC 1.10331</strain>
    </source>
</reference>
<accession>A0A1H5WX06</accession>
<keyword evidence="2" id="KW-0808">Transferase</keyword>
<dbReference type="EMBL" id="FNVN01000001">
    <property type="protein sequence ID" value="SEG03825.1"/>
    <property type="molecule type" value="Genomic_DNA"/>
</dbReference>